<keyword evidence="6 9" id="KW-0326">Glycosidase</keyword>
<organism evidence="11 12">
    <name type="scientific">Manihot esculenta</name>
    <name type="common">Cassava</name>
    <name type="synonym">Jatropha manihot</name>
    <dbReference type="NCBI Taxonomy" id="3983"/>
    <lineage>
        <taxon>Eukaryota</taxon>
        <taxon>Viridiplantae</taxon>
        <taxon>Streptophyta</taxon>
        <taxon>Embryophyta</taxon>
        <taxon>Tracheophyta</taxon>
        <taxon>Spermatophyta</taxon>
        <taxon>Magnoliopsida</taxon>
        <taxon>eudicotyledons</taxon>
        <taxon>Gunneridae</taxon>
        <taxon>Pentapetalae</taxon>
        <taxon>rosids</taxon>
        <taxon>fabids</taxon>
        <taxon>Malpighiales</taxon>
        <taxon>Euphorbiaceae</taxon>
        <taxon>Crotonoideae</taxon>
        <taxon>Manihoteae</taxon>
        <taxon>Manihot</taxon>
    </lineage>
</organism>
<keyword evidence="4" id="KW-0964">Secreted</keyword>
<sequence>MGRQHSFPFLVTILTYLFTSSLSNAAYYNVLYYGAKPDGRTDSTKAFLAAWIQACRSVTPSTVYVPAGRFFLRNIVFQGPCKNGAILFRIVGTLVAPSDYRVIGNAGNWLLFQFVNGVTVYGGVLDGQGPALWACKASGRNCPTGATSLAFSNSNNIAISRLISLNSQMFHIVINGCHNVKVQGVTVSASGNSPNTDGIHVQLSSSVAILNSWIGTGDDCISIGAGTSNMWIERVACGPGHGISIGSLGKELQEPGVENVIVKSVVFTGTQNGLRIKSWARPSNGFVRNIRFQDAVMKNVQNPIIIDQNYCPNNINCPNQGSGIKVSDVAYHGIWGSSATPVAVKFDCSRKSPCTGIYLGDVNLTYRNQPSEASCKNADGVAIGFVQPSSCL</sequence>
<keyword evidence="5 9" id="KW-0378">Hydrolase</keyword>
<protein>
    <recommendedName>
        <fullName evidence="13">Polygalacturonase-like</fullName>
    </recommendedName>
</protein>
<keyword evidence="12" id="KW-1185">Reference proteome</keyword>
<dbReference type="SUPFAM" id="SSF51126">
    <property type="entry name" value="Pectin lyase-like"/>
    <property type="match status" value="1"/>
</dbReference>
<keyword evidence="3" id="KW-0134">Cell wall</keyword>
<keyword evidence="10" id="KW-0732">Signal</keyword>
<evidence type="ECO:0000256" key="2">
    <source>
        <dbReference type="ARBA" id="ARBA00008834"/>
    </source>
</evidence>
<evidence type="ECO:0000313" key="12">
    <source>
        <dbReference type="Proteomes" id="UP000091857"/>
    </source>
</evidence>
<evidence type="ECO:0008006" key="13">
    <source>
        <dbReference type="Google" id="ProtNLM"/>
    </source>
</evidence>
<dbReference type="PANTHER" id="PTHR31375">
    <property type="match status" value="1"/>
</dbReference>
<keyword evidence="7" id="KW-0961">Cell wall biogenesis/degradation</keyword>
<dbReference type="Gene3D" id="2.160.20.10">
    <property type="entry name" value="Single-stranded right-handed beta-helix, Pectin lyase-like"/>
    <property type="match status" value="1"/>
</dbReference>
<evidence type="ECO:0000256" key="7">
    <source>
        <dbReference type="ARBA" id="ARBA00023316"/>
    </source>
</evidence>
<dbReference type="Pfam" id="PF00295">
    <property type="entry name" value="Glyco_hydro_28"/>
    <property type="match status" value="1"/>
</dbReference>
<evidence type="ECO:0000256" key="1">
    <source>
        <dbReference type="ARBA" id="ARBA00004191"/>
    </source>
</evidence>
<gene>
    <name evidence="11" type="ORF">MANES_07G074200v8</name>
</gene>
<feature type="chain" id="PRO_5012654917" description="Polygalacturonase-like" evidence="10">
    <location>
        <begin position="26"/>
        <end position="392"/>
    </location>
</feature>
<dbReference type="GO" id="GO:0004650">
    <property type="term" value="F:polygalacturonase activity"/>
    <property type="evidence" value="ECO:0007669"/>
    <property type="project" value="InterPro"/>
</dbReference>
<dbReference type="GO" id="GO:0005975">
    <property type="term" value="P:carbohydrate metabolic process"/>
    <property type="evidence" value="ECO:0007669"/>
    <property type="project" value="InterPro"/>
</dbReference>
<comment type="similarity">
    <text evidence="2 9">Belongs to the glycosyl hydrolase 28 family.</text>
</comment>
<reference evidence="12" key="1">
    <citation type="journal article" date="2016" name="Nat. Biotechnol.">
        <title>Sequencing wild and cultivated cassava and related species reveals extensive interspecific hybridization and genetic diversity.</title>
        <authorList>
            <person name="Bredeson J.V."/>
            <person name="Lyons J.B."/>
            <person name="Prochnik S.E."/>
            <person name="Wu G.A."/>
            <person name="Ha C.M."/>
            <person name="Edsinger-Gonzales E."/>
            <person name="Grimwood J."/>
            <person name="Schmutz J."/>
            <person name="Rabbi I.Y."/>
            <person name="Egesi C."/>
            <person name="Nauluvula P."/>
            <person name="Lebot V."/>
            <person name="Ndunguru J."/>
            <person name="Mkamilo G."/>
            <person name="Bart R.S."/>
            <person name="Setter T.L."/>
            <person name="Gleadow R.M."/>
            <person name="Kulakow P."/>
            <person name="Ferguson M.E."/>
            <person name="Rounsley S."/>
            <person name="Rokhsar D.S."/>
        </authorList>
    </citation>
    <scope>NUCLEOTIDE SEQUENCE [LARGE SCALE GENOMIC DNA]</scope>
    <source>
        <strain evidence="12">cv. AM560-2</strain>
    </source>
</reference>
<dbReference type="Proteomes" id="UP000091857">
    <property type="component" value="Chromosome 7"/>
</dbReference>
<evidence type="ECO:0000256" key="5">
    <source>
        <dbReference type="ARBA" id="ARBA00022801"/>
    </source>
</evidence>
<dbReference type="AlphaFoldDB" id="A0A2C9VJG3"/>
<evidence type="ECO:0000256" key="3">
    <source>
        <dbReference type="ARBA" id="ARBA00022512"/>
    </source>
</evidence>
<evidence type="ECO:0000256" key="6">
    <source>
        <dbReference type="ARBA" id="ARBA00023295"/>
    </source>
</evidence>
<name>A0A2C9VJG3_MANES</name>
<dbReference type="OrthoDB" id="187139at2759"/>
<dbReference type="InterPro" id="IPR000743">
    <property type="entry name" value="Glyco_hydro_28"/>
</dbReference>
<evidence type="ECO:0000256" key="9">
    <source>
        <dbReference type="RuleBase" id="RU361169"/>
    </source>
</evidence>
<accession>A0A2C9VJG3</accession>
<dbReference type="EMBL" id="CM004393">
    <property type="protein sequence ID" value="OAY45589.1"/>
    <property type="molecule type" value="Genomic_DNA"/>
</dbReference>
<dbReference type="Gramene" id="Manes.07G074200.1.v8.1">
    <property type="protein sequence ID" value="Manes.07G074200.1.v8.1.CDS"/>
    <property type="gene ID" value="Manes.07G074200.v8.1"/>
</dbReference>
<feature type="active site" evidence="8">
    <location>
        <position position="241"/>
    </location>
</feature>
<comment type="caution">
    <text evidence="11">The sequence shown here is derived from an EMBL/GenBank/DDBJ whole genome shotgun (WGS) entry which is preliminary data.</text>
</comment>
<dbReference type="SMART" id="SM00710">
    <property type="entry name" value="PbH1"/>
    <property type="match status" value="6"/>
</dbReference>
<proteinExistence type="inferred from homology"/>
<dbReference type="InterPro" id="IPR006626">
    <property type="entry name" value="PbH1"/>
</dbReference>
<dbReference type="FunFam" id="2.160.20.10:FF:000016">
    <property type="entry name" value="Polygalacturonase 7"/>
    <property type="match status" value="1"/>
</dbReference>
<dbReference type="PROSITE" id="PS00502">
    <property type="entry name" value="POLYGALACTURONASE"/>
    <property type="match status" value="1"/>
</dbReference>
<evidence type="ECO:0000313" key="11">
    <source>
        <dbReference type="EMBL" id="OAY45589.1"/>
    </source>
</evidence>
<dbReference type="InterPro" id="IPR011050">
    <property type="entry name" value="Pectin_lyase_fold/virulence"/>
</dbReference>
<evidence type="ECO:0000256" key="4">
    <source>
        <dbReference type="ARBA" id="ARBA00022525"/>
    </source>
</evidence>
<evidence type="ECO:0000256" key="10">
    <source>
        <dbReference type="SAM" id="SignalP"/>
    </source>
</evidence>
<evidence type="ECO:0000256" key="8">
    <source>
        <dbReference type="PROSITE-ProRule" id="PRU10052"/>
    </source>
</evidence>
<dbReference type="STRING" id="3983.A0A2C9VJG3"/>
<dbReference type="GO" id="GO:0071555">
    <property type="term" value="P:cell wall organization"/>
    <property type="evidence" value="ECO:0007669"/>
    <property type="project" value="UniProtKB-KW"/>
</dbReference>
<feature type="signal peptide" evidence="10">
    <location>
        <begin position="1"/>
        <end position="25"/>
    </location>
</feature>
<comment type="subcellular location">
    <subcellularLocation>
        <location evidence="1">Secreted</location>
        <location evidence="1">Cell wall</location>
    </subcellularLocation>
</comment>
<dbReference type="InterPro" id="IPR012334">
    <property type="entry name" value="Pectin_lyas_fold"/>
</dbReference>